<dbReference type="InterPro" id="IPR037094">
    <property type="entry name" value="Glyco_hydro_38_cen_sf"/>
</dbReference>
<dbReference type="InterPro" id="IPR011330">
    <property type="entry name" value="Glyco_hydro/deAcase_b/a-brl"/>
</dbReference>
<dbReference type="SMART" id="SM00872">
    <property type="entry name" value="Alpha-mann_mid"/>
    <property type="match status" value="1"/>
</dbReference>
<name>A0A6J6J5A2_9ZZZZ</name>
<dbReference type="Pfam" id="PF17677">
    <property type="entry name" value="Glyco_hydro38C2"/>
    <property type="match status" value="1"/>
</dbReference>
<dbReference type="SUPFAM" id="SSF74650">
    <property type="entry name" value="Galactose mutarotase-like"/>
    <property type="match status" value="1"/>
</dbReference>
<proteinExistence type="inferred from homology"/>
<organism evidence="6">
    <name type="scientific">freshwater metagenome</name>
    <dbReference type="NCBI Taxonomy" id="449393"/>
    <lineage>
        <taxon>unclassified sequences</taxon>
        <taxon>metagenomes</taxon>
        <taxon>ecological metagenomes</taxon>
    </lineage>
</organism>
<dbReference type="GO" id="GO:0046872">
    <property type="term" value="F:metal ion binding"/>
    <property type="evidence" value="ECO:0007669"/>
    <property type="project" value="UniProtKB-KW"/>
</dbReference>
<dbReference type="GO" id="GO:0030246">
    <property type="term" value="F:carbohydrate binding"/>
    <property type="evidence" value="ECO:0007669"/>
    <property type="project" value="InterPro"/>
</dbReference>
<dbReference type="PANTHER" id="PTHR46017">
    <property type="entry name" value="ALPHA-MANNOSIDASE 2C1"/>
    <property type="match status" value="1"/>
</dbReference>
<keyword evidence="3" id="KW-0378">Hydrolase</keyword>
<accession>A0A6J6J5A2</accession>
<dbReference type="Pfam" id="PF01074">
    <property type="entry name" value="Glyco_hydro_38N"/>
    <property type="match status" value="1"/>
</dbReference>
<dbReference type="InterPro" id="IPR028995">
    <property type="entry name" value="Glyco_hydro_57/38_cen_sf"/>
</dbReference>
<protein>
    <submittedName>
        <fullName evidence="6">Unannotated protein</fullName>
    </submittedName>
</protein>
<dbReference type="Pfam" id="PF07748">
    <property type="entry name" value="Glyco_hydro_38C"/>
    <property type="match status" value="1"/>
</dbReference>
<dbReference type="Gene3D" id="3.20.110.10">
    <property type="entry name" value="Glycoside hydrolase 38, N terminal domain"/>
    <property type="match status" value="1"/>
</dbReference>
<feature type="domain" description="Glycoside hydrolase family 38 central" evidence="5">
    <location>
        <begin position="520"/>
        <end position="592"/>
    </location>
</feature>
<sequence length="1004" mass="111195">MAHRVTAPAMQRAQRLLSDRVEPRILSNGLNFEVVATEEFFESPGYDTATRSQLAPFTIGTKWGRAWHTRWFRLSTKVPAHLKDQPLVAHIDLGFIGRGDGFEVEALAYRDGKVLHAIQPDRRLLHLGAGVPGEHIEIWIEAAATPIIAGHQSGYGPTPYGDPSTAPIAPIYTLRTARLCVFHSDINQFSIALHTCINLCLDLEEKSPQRARIFAALERCDQVFDSNNVAESLPLAHEELASVLSVGNGPSAHRIIATGHAHLDTAWLWPIRETRRKALRTFANAVHLLNSNPDMVYCHSQAQHYAWVAQDAPELFQEVQRLVAEGRWEPIGGMWVETDLNLPSGESLLRQLVQGQRAFSQWFNTTCNGAFLPDDFGYPGGLPQIVAHGGCEWFFTQKLSWNETNRMPHHSFWWEGIDGTQVFTHFSPVDTYNAIMTTSQLRFAERNFRDHAGASSSLVLYGHGDGGGGPTQTMIDRSRLAADLEGVPRVSFGKVKDFFADTIDEYGASAPRWVGEMYFEKHRGTFSTQVKTKQGNRWSERLLHELELWSASAGIRPASIDDLWQRVLTQQFHDIIPGSSIAWVHADTEAEHAAVAEEIEVILARVIPVEKGDTHVLNPAPVLVNAVADIDGSPAWVTAPPFAAAKTSRELPDDVQAVSVEELANGWRIANGLISFDITRNGNIESISNGQRNVIPPGLVTSFTLRQDRPAEYDAWDIDATDANAPIEAWLNEGITAVVESGPLRAVVECAYATDNSQFVVRYTLRAHSPTLDIALDANWQESERRLQWQLPTGLRSVQALCGTQFGHVQRARHANTSWDVARFEVCAHRYVAVHERTFGVAILADGPRGYDVRGDELKLTLLRAPHFPDPRADIGQQHLEWSVMLTDGDPLLHGVEEESARIAHPLRVVDGTPVLSPLDIDLRVHGALISAVKPADDESGDLIVRVWETLGSRTLGTLQVGGAIDAELCNGLEVSDDVSLDVTNGVLDVELRPFEIQTIRIKR</sequence>
<dbReference type="FunFam" id="3.20.110.10:FF:000002">
    <property type="entry name" value="alpha-mannosidase 2C1 isoform X1"/>
    <property type="match status" value="1"/>
</dbReference>
<keyword evidence="4" id="KW-0326">Glycosidase</keyword>
<dbReference type="Pfam" id="PF22907">
    <property type="entry name" value="Ams1-like_1st"/>
    <property type="match status" value="1"/>
</dbReference>
<dbReference type="PANTHER" id="PTHR46017:SF1">
    <property type="entry name" value="ALPHA-MANNOSIDASE 2C1"/>
    <property type="match status" value="1"/>
</dbReference>
<evidence type="ECO:0000256" key="1">
    <source>
        <dbReference type="ARBA" id="ARBA00009792"/>
    </source>
</evidence>
<dbReference type="InterPro" id="IPR011013">
    <property type="entry name" value="Gal_mutarotase_sf_dom"/>
</dbReference>
<dbReference type="InterPro" id="IPR011682">
    <property type="entry name" value="Glyco_hydro_38_C"/>
</dbReference>
<dbReference type="EMBL" id="CAEZVQ010000031">
    <property type="protein sequence ID" value="CAB4632040.1"/>
    <property type="molecule type" value="Genomic_DNA"/>
</dbReference>
<dbReference type="SUPFAM" id="SSF88713">
    <property type="entry name" value="Glycoside hydrolase/deacetylase"/>
    <property type="match status" value="1"/>
</dbReference>
<dbReference type="GO" id="GO:0004559">
    <property type="term" value="F:alpha-mannosidase activity"/>
    <property type="evidence" value="ECO:0007669"/>
    <property type="project" value="InterPro"/>
</dbReference>
<comment type="similarity">
    <text evidence="1">Belongs to the glycosyl hydrolase 38 family.</text>
</comment>
<dbReference type="Gene3D" id="2.70.98.30">
    <property type="entry name" value="Golgi alpha-mannosidase II, domain 4"/>
    <property type="match status" value="1"/>
</dbReference>
<evidence type="ECO:0000256" key="3">
    <source>
        <dbReference type="ARBA" id="ARBA00022801"/>
    </source>
</evidence>
<dbReference type="InterPro" id="IPR000602">
    <property type="entry name" value="Glyco_hydro_38_N"/>
</dbReference>
<dbReference type="GO" id="GO:0009313">
    <property type="term" value="P:oligosaccharide catabolic process"/>
    <property type="evidence" value="ECO:0007669"/>
    <property type="project" value="TreeGrafter"/>
</dbReference>
<reference evidence="6" key="1">
    <citation type="submission" date="2020-05" db="EMBL/GenBank/DDBJ databases">
        <authorList>
            <person name="Chiriac C."/>
            <person name="Salcher M."/>
            <person name="Ghai R."/>
            <person name="Kavagutti S V."/>
        </authorList>
    </citation>
    <scope>NUCLEOTIDE SEQUENCE</scope>
</reference>
<evidence type="ECO:0000259" key="5">
    <source>
        <dbReference type="SMART" id="SM00872"/>
    </source>
</evidence>
<dbReference type="CDD" id="cd10789">
    <property type="entry name" value="GH38N_AMII_ER_cytosolic"/>
    <property type="match status" value="1"/>
</dbReference>
<dbReference type="SUPFAM" id="SSF88688">
    <property type="entry name" value="Families 57/38 glycoside transferase middle domain"/>
    <property type="match status" value="1"/>
</dbReference>
<dbReference type="GO" id="GO:0006013">
    <property type="term" value="P:mannose metabolic process"/>
    <property type="evidence" value="ECO:0007669"/>
    <property type="project" value="InterPro"/>
</dbReference>
<dbReference type="AlphaFoldDB" id="A0A6J6J5A2"/>
<dbReference type="InterPro" id="IPR015341">
    <property type="entry name" value="Glyco_hydro_38_cen"/>
</dbReference>
<dbReference type="InterPro" id="IPR041147">
    <property type="entry name" value="GH38_C"/>
</dbReference>
<evidence type="ECO:0000256" key="4">
    <source>
        <dbReference type="ARBA" id="ARBA00023295"/>
    </source>
</evidence>
<evidence type="ECO:0000313" key="6">
    <source>
        <dbReference type="EMBL" id="CAB4632040.1"/>
    </source>
</evidence>
<gene>
    <name evidence="6" type="ORF">UFOPK2086_00393</name>
</gene>
<dbReference type="InterPro" id="IPR027291">
    <property type="entry name" value="Glyco_hydro_38_N_sf"/>
</dbReference>
<evidence type="ECO:0000256" key="2">
    <source>
        <dbReference type="ARBA" id="ARBA00022723"/>
    </source>
</evidence>
<keyword evidence="2" id="KW-0479">Metal-binding</keyword>
<dbReference type="Pfam" id="PF09261">
    <property type="entry name" value="Alpha-mann_mid"/>
    <property type="match status" value="1"/>
</dbReference>
<dbReference type="InterPro" id="IPR054723">
    <property type="entry name" value="Ams1-like_N"/>
</dbReference>
<dbReference type="Gene3D" id="1.20.1270.50">
    <property type="entry name" value="Glycoside hydrolase family 38, central domain"/>
    <property type="match status" value="1"/>
</dbReference>